<evidence type="ECO:0000256" key="1">
    <source>
        <dbReference type="ARBA" id="ARBA00004479"/>
    </source>
</evidence>
<evidence type="ECO:0000259" key="11">
    <source>
        <dbReference type="Pfam" id="PF18266"/>
    </source>
</evidence>
<evidence type="ECO:0000256" key="10">
    <source>
        <dbReference type="SAM" id="SignalP"/>
    </source>
</evidence>
<evidence type="ECO:0000256" key="8">
    <source>
        <dbReference type="ARBA" id="ARBA00023136"/>
    </source>
</evidence>
<keyword evidence="6" id="KW-0914">Notch signaling pathway</keyword>
<keyword evidence="7" id="KW-1133">Transmembrane helix</keyword>
<feature type="chain" id="PRO_5045391904" description="Nicastrin" evidence="10">
    <location>
        <begin position="17"/>
        <end position="402"/>
    </location>
</feature>
<keyword evidence="4" id="KW-0812">Transmembrane</keyword>
<protein>
    <recommendedName>
        <fullName evidence="3">Nicastrin</fullName>
    </recommendedName>
</protein>
<keyword evidence="9" id="KW-0325">Glycoprotein</keyword>
<keyword evidence="5 10" id="KW-0732">Signal</keyword>
<dbReference type="Pfam" id="PF05450">
    <property type="entry name" value="Nicastrin"/>
    <property type="match status" value="1"/>
</dbReference>
<dbReference type="Pfam" id="PF18266">
    <property type="entry name" value="Ncstrn_small"/>
    <property type="match status" value="1"/>
</dbReference>
<evidence type="ECO:0000256" key="2">
    <source>
        <dbReference type="ARBA" id="ARBA00007717"/>
    </source>
</evidence>
<evidence type="ECO:0000256" key="3">
    <source>
        <dbReference type="ARBA" id="ARBA00015303"/>
    </source>
</evidence>
<name>A0ABN7SLH7_OIKDI</name>
<evidence type="ECO:0000256" key="4">
    <source>
        <dbReference type="ARBA" id="ARBA00022692"/>
    </source>
</evidence>
<keyword evidence="13" id="KW-1185">Reference proteome</keyword>
<reference evidence="12 13" key="1">
    <citation type="submission" date="2021-04" db="EMBL/GenBank/DDBJ databases">
        <authorList>
            <person name="Bliznina A."/>
        </authorList>
    </citation>
    <scope>NUCLEOTIDE SEQUENCE [LARGE SCALE GENOMIC DNA]</scope>
</reference>
<evidence type="ECO:0000256" key="7">
    <source>
        <dbReference type="ARBA" id="ARBA00022989"/>
    </source>
</evidence>
<sequence>MHVLWLALIVIGDAKKVPNSKLDSIIYDYLTIDDQQRSFCFRRLNQTGQIGCQSLQEPGNSGTLIYLGNDQAKLDEYLNDAQKVSSLISLQKRNSSIELESFSPDYVCPGIGDTCTHEWNPSGSGIFWRDYSFPLIFYKNETIVEKLRDDFFKYNSDTEYPLLQYQVATFMRAAVDTPTCKRRSDLSERSTGLEGTSSPRCDLYNGYATFSMFPKRQNGGNEPESLPEKSTVAIVTRSDSLAFFHSTTSGVGAHTAAMMIQLAIGKALKESGLVDKLESYGRNVVLMTLPAEELKNIGSSSVVFDMANYNKIPVKFQSGESVLGGPNSSIRKSYGSYTVEKEISEYLGPVQLKVKSLRHLIELGQLDANPENLFLHGESVVDSQVLDAFTRNAASPENGSRN</sequence>
<evidence type="ECO:0000313" key="13">
    <source>
        <dbReference type="Proteomes" id="UP001158576"/>
    </source>
</evidence>
<dbReference type="InterPro" id="IPR041084">
    <property type="entry name" value="Ncstrn_small"/>
</dbReference>
<gene>
    <name evidence="12" type="ORF">OKIOD_LOCUS8496</name>
</gene>
<comment type="similarity">
    <text evidence="2">Belongs to the nicastrin family.</text>
</comment>
<evidence type="ECO:0000256" key="9">
    <source>
        <dbReference type="ARBA" id="ARBA00023180"/>
    </source>
</evidence>
<dbReference type="PANTHER" id="PTHR21092:SF0">
    <property type="entry name" value="NICASTRIN"/>
    <property type="match status" value="1"/>
</dbReference>
<evidence type="ECO:0000313" key="12">
    <source>
        <dbReference type="EMBL" id="CAG5100298.1"/>
    </source>
</evidence>
<evidence type="ECO:0000256" key="6">
    <source>
        <dbReference type="ARBA" id="ARBA00022976"/>
    </source>
</evidence>
<dbReference type="PANTHER" id="PTHR21092">
    <property type="entry name" value="NICASTRIN"/>
    <property type="match status" value="1"/>
</dbReference>
<evidence type="ECO:0000256" key="5">
    <source>
        <dbReference type="ARBA" id="ARBA00022729"/>
    </source>
</evidence>
<feature type="domain" description="Nicastrin small lobe" evidence="11">
    <location>
        <begin position="78"/>
        <end position="173"/>
    </location>
</feature>
<proteinExistence type="inferred from homology"/>
<organism evidence="12 13">
    <name type="scientific">Oikopleura dioica</name>
    <name type="common">Tunicate</name>
    <dbReference type="NCBI Taxonomy" id="34765"/>
    <lineage>
        <taxon>Eukaryota</taxon>
        <taxon>Metazoa</taxon>
        <taxon>Chordata</taxon>
        <taxon>Tunicata</taxon>
        <taxon>Appendicularia</taxon>
        <taxon>Copelata</taxon>
        <taxon>Oikopleuridae</taxon>
        <taxon>Oikopleura</taxon>
    </lineage>
</organism>
<feature type="signal peptide" evidence="10">
    <location>
        <begin position="1"/>
        <end position="16"/>
    </location>
</feature>
<dbReference type="InterPro" id="IPR008710">
    <property type="entry name" value="Nicastrin"/>
</dbReference>
<keyword evidence="8" id="KW-0472">Membrane</keyword>
<dbReference type="Proteomes" id="UP001158576">
    <property type="component" value="Chromosome XSR"/>
</dbReference>
<dbReference type="EMBL" id="OU015569">
    <property type="protein sequence ID" value="CAG5100298.1"/>
    <property type="molecule type" value="Genomic_DNA"/>
</dbReference>
<accession>A0ABN7SLH7</accession>
<comment type="subcellular location">
    <subcellularLocation>
        <location evidence="1">Membrane</location>
        <topology evidence="1">Single-pass type I membrane protein</topology>
    </subcellularLocation>
</comment>